<sequence length="112" mass="12378">MSLLFTKTDCVVWQRKAAAALHEMMDAAVDQQLPLVTWQLGVAGTLMGRCIGADMNARYDAFVRWTSFLGIAGWNHWEANGTTHLYGITQGFRGCQVSMAADLLDFRPGDLP</sequence>
<protein>
    <submittedName>
        <fullName evidence="1">Uncharacterized protein</fullName>
    </submittedName>
</protein>
<comment type="caution">
    <text evidence="1">The sequence shown here is derived from an EMBL/GenBank/DDBJ whole genome shotgun (WGS) entry which is preliminary data.</text>
</comment>
<name>A0A8J3VMV8_9ACTN</name>
<reference evidence="1" key="1">
    <citation type="submission" date="2021-01" db="EMBL/GenBank/DDBJ databases">
        <title>Whole genome shotgun sequence of Rhizocola hellebori NBRC 109834.</title>
        <authorList>
            <person name="Komaki H."/>
            <person name="Tamura T."/>
        </authorList>
    </citation>
    <scope>NUCLEOTIDE SEQUENCE</scope>
    <source>
        <strain evidence="1">NBRC 109834</strain>
    </source>
</reference>
<gene>
    <name evidence="1" type="ORF">Rhe02_98380</name>
</gene>
<accession>A0A8J3VMV8</accession>
<dbReference type="AlphaFoldDB" id="A0A8J3VMV8"/>
<evidence type="ECO:0000313" key="2">
    <source>
        <dbReference type="Proteomes" id="UP000612899"/>
    </source>
</evidence>
<proteinExistence type="predicted"/>
<organism evidence="1 2">
    <name type="scientific">Rhizocola hellebori</name>
    <dbReference type="NCBI Taxonomy" id="1392758"/>
    <lineage>
        <taxon>Bacteria</taxon>
        <taxon>Bacillati</taxon>
        <taxon>Actinomycetota</taxon>
        <taxon>Actinomycetes</taxon>
        <taxon>Micromonosporales</taxon>
        <taxon>Micromonosporaceae</taxon>
        <taxon>Rhizocola</taxon>
    </lineage>
</organism>
<dbReference type="EMBL" id="BONY01000167">
    <property type="protein sequence ID" value="GIH11771.1"/>
    <property type="molecule type" value="Genomic_DNA"/>
</dbReference>
<dbReference type="Proteomes" id="UP000612899">
    <property type="component" value="Unassembled WGS sequence"/>
</dbReference>
<evidence type="ECO:0000313" key="1">
    <source>
        <dbReference type="EMBL" id="GIH11771.1"/>
    </source>
</evidence>
<keyword evidence="2" id="KW-1185">Reference proteome</keyword>